<dbReference type="PANTHER" id="PTHR42693:SF53">
    <property type="entry name" value="ENDO-4-O-SULFATASE"/>
    <property type="match status" value="1"/>
</dbReference>
<accession>A0AB73SYF3</accession>
<dbReference type="FunFam" id="3.40.720.10:FF:000070">
    <property type="entry name" value="Arylsulfatase A"/>
    <property type="match status" value="1"/>
</dbReference>
<feature type="domain" description="Sulfatase N-terminal" evidence="5">
    <location>
        <begin position="5"/>
        <end position="317"/>
    </location>
</feature>
<comment type="similarity">
    <text evidence="1">Belongs to the sulfatase family.</text>
</comment>
<evidence type="ECO:0000256" key="3">
    <source>
        <dbReference type="ARBA" id="ARBA00022801"/>
    </source>
</evidence>
<dbReference type="InterPro" id="IPR017850">
    <property type="entry name" value="Alkaline_phosphatase_core_sf"/>
</dbReference>
<sequence length="576" mass="65892">MIKRPNVVLVITDDQGYGELGCNGNPYIKTPNIDRFSGEAAVFDDFHVAPLCAPTRGALLTGNRPLRNGVWATCWGRSILHADEVTLAELFRDSGYATGMFGKWHLGDNYPYRPQDRGFQYVVAHKGGGVGQTPDFWGNNYFDDTYFKNGEPVDYRGYCTDVWFNEASKFIHEHKQEPFFAYISTNAPHAPFLVEERYSRLYRDEPEIVEPDFYGMITNIDENFGRLYRQLDEEGILDDTILIFMTDNGSSGCGLQDDQEFIVKGYNAGMRGIKASYYDGGHRVPFMMRWKNGGFFGGRRIRQMCLHIDVVPTLAELCHLSVPEGLLWDGQSFAEILEDEKGFEERLEFIQFHQGTEEPAVWECAVITPRWRLIRGEELYDIREDPGQHRNVAAENPQVVRELRKAHLEWWEQTEGSRKVNSPIYAGCPQENPVCLNAMDLDGDVAWSQVMVANVFTVTGSWCVDVRRTGHYKIEVCRWPREAAKAISQQLTPKEKEALAPYHSLQEAVKFCPAKAYVRLQDKEYEASVQPDLESVEFQTDICEEGIMRIEAGFINMDGKKQGAYYVYITYLEEDS</sequence>
<organism evidence="6 7">
    <name type="scientific">Murimonas intestini</name>
    <dbReference type="NCBI Taxonomy" id="1337051"/>
    <lineage>
        <taxon>Bacteria</taxon>
        <taxon>Bacillati</taxon>
        <taxon>Bacillota</taxon>
        <taxon>Clostridia</taxon>
        <taxon>Lachnospirales</taxon>
        <taxon>Lachnospiraceae</taxon>
        <taxon>Murimonas</taxon>
    </lineage>
</organism>
<proteinExistence type="inferred from homology"/>
<keyword evidence="2" id="KW-0479">Metal-binding</keyword>
<evidence type="ECO:0000256" key="2">
    <source>
        <dbReference type="ARBA" id="ARBA00022723"/>
    </source>
</evidence>
<keyword evidence="7" id="KW-1185">Reference proteome</keyword>
<dbReference type="GO" id="GO:0046872">
    <property type="term" value="F:metal ion binding"/>
    <property type="evidence" value="ECO:0007669"/>
    <property type="project" value="UniProtKB-KW"/>
</dbReference>
<dbReference type="EMBL" id="QGGY01000019">
    <property type="protein sequence ID" value="PWJ72375.1"/>
    <property type="molecule type" value="Genomic_DNA"/>
</dbReference>
<name>A0AB73SYF3_9FIRM</name>
<dbReference type="AlphaFoldDB" id="A0AB73SYF3"/>
<reference evidence="6 7" key="1">
    <citation type="submission" date="2018-05" db="EMBL/GenBank/DDBJ databases">
        <authorList>
            <person name="Goeker M."/>
            <person name="Huntemann M."/>
            <person name="Clum A."/>
            <person name="Pillay M."/>
            <person name="Palaniappan K."/>
            <person name="Varghese N."/>
            <person name="Mikhailova N."/>
            <person name="Stamatis D."/>
            <person name="Reddy T."/>
            <person name="Daum C."/>
            <person name="Shapiro N."/>
            <person name="Ivanova N."/>
            <person name="Kyrpides N."/>
            <person name="Woyke T."/>
        </authorList>
    </citation>
    <scope>NUCLEOTIDE SEQUENCE [LARGE SCALE GENOMIC DNA]</scope>
    <source>
        <strain evidence="6 7">DSM 26524</strain>
    </source>
</reference>
<dbReference type="InterPro" id="IPR024607">
    <property type="entry name" value="Sulfatase_CS"/>
</dbReference>
<keyword evidence="3" id="KW-0378">Hydrolase</keyword>
<keyword evidence="4" id="KW-0106">Calcium</keyword>
<protein>
    <submittedName>
        <fullName evidence="6">Arylsulfatase A-like enzyme</fullName>
    </submittedName>
</protein>
<dbReference type="SUPFAM" id="SSF53649">
    <property type="entry name" value="Alkaline phosphatase-like"/>
    <property type="match status" value="1"/>
</dbReference>
<dbReference type="Pfam" id="PF00884">
    <property type="entry name" value="Sulfatase"/>
    <property type="match status" value="1"/>
</dbReference>
<evidence type="ECO:0000313" key="7">
    <source>
        <dbReference type="Proteomes" id="UP000245412"/>
    </source>
</evidence>
<dbReference type="CDD" id="cd16146">
    <property type="entry name" value="ARS_like"/>
    <property type="match status" value="1"/>
</dbReference>
<evidence type="ECO:0000313" key="6">
    <source>
        <dbReference type="EMBL" id="PWJ72375.1"/>
    </source>
</evidence>
<evidence type="ECO:0000259" key="5">
    <source>
        <dbReference type="Pfam" id="PF00884"/>
    </source>
</evidence>
<evidence type="ECO:0000256" key="4">
    <source>
        <dbReference type="ARBA" id="ARBA00022837"/>
    </source>
</evidence>
<dbReference type="RefSeq" id="WP_109748568.1">
    <property type="nucleotide sequence ID" value="NZ_CABJAT010000002.1"/>
</dbReference>
<dbReference type="GO" id="GO:0004065">
    <property type="term" value="F:arylsulfatase activity"/>
    <property type="evidence" value="ECO:0007669"/>
    <property type="project" value="TreeGrafter"/>
</dbReference>
<dbReference type="Gene3D" id="3.40.720.10">
    <property type="entry name" value="Alkaline Phosphatase, subunit A"/>
    <property type="match status" value="1"/>
</dbReference>
<dbReference type="InterPro" id="IPR050738">
    <property type="entry name" value="Sulfatase"/>
</dbReference>
<comment type="caution">
    <text evidence="6">The sequence shown here is derived from an EMBL/GenBank/DDBJ whole genome shotgun (WGS) entry which is preliminary data.</text>
</comment>
<evidence type="ECO:0000256" key="1">
    <source>
        <dbReference type="ARBA" id="ARBA00008779"/>
    </source>
</evidence>
<gene>
    <name evidence="6" type="ORF">C7383_11979</name>
</gene>
<dbReference type="PROSITE" id="PS00523">
    <property type="entry name" value="SULFATASE_1"/>
    <property type="match status" value="1"/>
</dbReference>
<dbReference type="InterPro" id="IPR000917">
    <property type="entry name" value="Sulfatase_N"/>
</dbReference>
<dbReference type="Gene3D" id="3.30.1120.10">
    <property type="match status" value="1"/>
</dbReference>
<dbReference type="PANTHER" id="PTHR42693">
    <property type="entry name" value="ARYLSULFATASE FAMILY MEMBER"/>
    <property type="match status" value="1"/>
</dbReference>
<dbReference type="Proteomes" id="UP000245412">
    <property type="component" value="Unassembled WGS sequence"/>
</dbReference>